<feature type="coiled-coil region" evidence="1">
    <location>
        <begin position="30"/>
        <end position="64"/>
    </location>
</feature>
<evidence type="ECO:0000256" key="1">
    <source>
        <dbReference type="SAM" id="Coils"/>
    </source>
</evidence>
<dbReference type="EMBL" id="OZ075139">
    <property type="protein sequence ID" value="CAL5014998.1"/>
    <property type="molecule type" value="Genomic_DNA"/>
</dbReference>
<feature type="compositionally biased region" description="Basic and acidic residues" evidence="2">
    <location>
        <begin position="419"/>
        <end position="435"/>
    </location>
</feature>
<dbReference type="AlphaFoldDB" id="A0ABC9C897"/>
<gene>
    <name evidence="5" type="ORF">URODEC1_LOCUS72293</name>
</gene>
<dbReference type="Proteomes" id="UP001497457">
    <property type="component" value="Chromosome 29rd"/>
</dbReference>
<sequence length="461" mass="52349">MANRKAPILAAILCLCFVQAQCDVASVAPSPEQEQEIQMLRSKVASLEDEISRRKEETSQLESVVRERTAQMTALVGELELLQKVNVADDESVVKANTNVDMLEKQIERLGSDLEDQVRKGESLEARATQAEKKWHEFSLKLEHAENINVEQRKKFQDLDDRLQNARDKLSELEKEANLKADELAKVHGMWLPYWLAVRFVRCQEVAYAKWQVYVKPVLDPLMQKVAEKSTYAQRLVDPHLQKAQNKWAPIAKKHLNSLRNTTTEYTSAVSKRSTAVYRVCRDAIQPSTVKAREFAGHYWQECKTFSQPYVSRIVAASEPHLSRANAALEPYTKPVTSGWRSFVSLASEYHHQVQNGAKAFLDDNRLLTPLPADKLAWLTASGLLTLPVLSIYKIVSATMRNKKQARKGRSSSSRKNKRSVDKVRSLREPTDAEQWKLPPRTTLNAPATSSSPFSLRCRQL</sequence>
<dbReference type="PANTHER" id="PTHR34360">
    <property type="entry name" value="OS08G0519400 PROTEIN"/>
    <property type="match status" value="1"/>
</dbReference>
<keyword evidence="1" id="KW-0175">Coiled coil</keyword>
<keyword evidence="6" id="KW-1185">Reference proteome</keyword>
<evidence type="ECO:0000256" key="3">
    <source>
        <dbReference type="SAM" id="Phobius"/>
    </source>
</evidence>
<evidence type="ECO:0000313" key="5">
    <source>
        <dbReference type="EMBL" id="CAL5014998.1"/>
    </source>
</evidence>
<evidence type="ECO:0000256" key="2">
    <source>
        <dbReference type="SAM" id="MobiDB-lite"/>
    </source>
</evidence>
<organism evidence="5 6">
    <name type="scientific">Urochloa decumbens</name>
    <dbReference type="NCBI Taxonomy" id="240449"/>
    <lineage>
        <taxon>Eukaryota</taxon>
        <taxon>Viridiplantae</taxon>
        <taxon>Streptophyta</taxon>
        <taxon>Embryophyta</taxon>
        <taxon>Tracheophyta</taxon>
        <taxon>Spermatophyta</taxon>
        <taxon>Magnoliopsida</taxon>
        <taxon>Liliopsida</taxon>
        <taxon>Poales</taxon>
        <taxon>Poaceae</taxon>
        <taxon>PACMAD clade</taxon>
        <taxon>Panicoideae</taxon>
        <taxon>Panicodae</taxon>
        <taxon>Paniceae</taxon>
        <taxon>Melinidinae</taxon>
        <taxon>Urochloa</taxon>
    </lineage>
</organism>
<feature type="transmembrane region" description="Helical" evidence="3">
    <location>
        <begin position="376"/>
        <end position="396"/>
    </location>
</feature>
<keyword evidence="4" id="KW-0732">Signal</keyword>
<feature type="coiled-coil region" evidence="1">
    <location>
        <begin position="93"/>
        <end position="183"/>
    </location>
</feature>
<feature type="region of interest" description="Disordered" evidence="2">
    <location>
        <begin position="403"/>
        <end position="454"/>
    </location>
</feature>
<dbReference type="PANTHER" id="PTHR34360:SF11">
    <property type="entry name" value="OS04G0607150 PROTEIN"/>
    <property type="match status" value="1"/>
</dbReference>
<keyword evidence="3" id="KW-1133">Transmembrane helix</keyword>
<keyword evidence="3" id="KW-0812">Transmembrane</keyword>
<feature type="compositionally biased region" description="Polar residues" evidence="2">
    <location>
        <begin position="442"/>
        <end position="454"/>
    </location>
</feature>
<feature type="chain" id="PRO_5044811805" evidence="4">
    <location>
        <begin position="23"/>
        <end position="461"/>
    </location>
</feature>
<accession>A0ABC9C897</accession>
<feature type="compositionally biased region" description="Basic residues" evidence="2">
    <location>
        <begin position="403"/>
        <end position="418"/>
    </location>
</feature>
<reference evidence="5" key="1">
    <citation type="submission" date="2024-10" db="EMBL/GenBank/DDBJ databases">
        <authorList>
            <person name="Ryan C."/>
        </authorList>
    </citation>
    <scope>NUCLEOTIDE SEQUENCE [LARGE SCALE GENOMIC DNA]</scope>
</reference>
<evidence type="ECO:0000313" key="6">
    <source>
        <dbReference type="Proteomes" id="UP001497457"/>
    </source>
</evidence>
<protein>
    <submittedName>
        <fullName evidence="5">Uncharacterized protein</fullName>
    </submittedName>
</protein>
<proteinExistence type="predicted"/>
<feature type="signal peptide" evidence="4">
    <location>
        <begin position="1"/>
        <end position="22"/>
    </location>
</feature>
<evidence type="ECO:0000256" key="4">
    <source>
        <dbReference type="SAM" id="SignalP"/>
    </source>
</evidence>
<name>A0ABC9C897_9POAL</name>
<dbReference type="SUPFAM" id="SSF58113">
    <property type="entry name" value="Apolipoprotein A-I"/>
    <property type="match status" value="1"/>
</dbReference>
<keyword evidence="3" id="KW-0472">Membrane</keyword>